<dbReference type="Proteomes" id="UP000036987">
    <property type="component" value="Unassembled WGS sequence"/>
</dbReference>
<dbReference type="AlphaFoldDB" id="A0A0K9P6E8"/>
<keyword evidence="1" id="KW-0808">Transferase</keyword>
<evidence type="ECO:0000313" key="3">
    <source>
        <dbReference type="Proteomes" id="UP000036987"/>
    </source>
</evidence>
<dbReference type="PANTHER" id="PTHR31896:SF12">
    <property type="entry name" value="HXXXD-TYPE ACYL-TRANSFERASE FAMILY PROTEIN"/>
    <property type="match status" value="1"/>
</dbReference>
<accession>A0A0K9P6E8</accession>
<protein>
    <submittedName>
        <fullName evidence="2">Uncharacterized protein</fullName>
    </submittedName>
</protein>
<comment type="caution">
    <text evidence="2">The sequence shown here is derived from an EMBL/GenBank/DDBJ whole genome shotgun (WGS) entry which is preliminary data.</text>
</comment>
<organism evidence="2 3">
    <name type="scientific">Zostera marina</name>
    <name type="common">Eelgrass</name>
    <dbReference type="NCBI Taxonomy" id="29655"/>
    <lineage>
        <taxon>Eukaryota</taxon>
        <taxon>Viridiplantae</taxon>
        <taxon>Streptophyta</taxon>
        <taxon>Embryophyta</taxon>
        <taxon>Tracheophyta</taxon>
        <taxon>Spermatophyta</taxon>
        <taxon>Magnoliopsida</taxon>
        <taxon>Liliopsida</taxon>
        <taxon>Zosteraceae</taxon>
        <taxon>Zostera</taxon>
    </lineage>
</organism>
<evidence type="ECO:0000256" key="1">
    <source>
        <dbReference type="ARBA" id="ARBA00022679"/>
    </source>
</evidence>
<reference evidence="3" key="1">
    <citation type="journal article" date="2016" name="Nature">
        <title>The genome of the seagrass Zostera marina reveals angiosperm adaptation to the sea.</title>
        <authorList>
            <person name="Olsen J.L."/>
            <person name="Rouze P."/>
            <person name="Verhelst B."/>
            <person name="Lin Y.-C."/>
            <person name="Bayer T."/>
            <person name="Collen J."/>
            <person name="Dattolo E."/>
            <person name="De Paoli E."/>
            <person name="Dittami S."/>
            <person name="Maumus F."/>
            <person name="Michel G."/>
            <person name="Kersting A."/>
            <person name="Lauritano C."/>
            <person name="Lohaus R."/>
            <person name="Toepel M."/>
            <person name="Tonon T."/>
            <person name="Vanneste K."/>
            <person name="Amirebrahimi M."/>
            <person name="Brakel J."/>
            <person name="Bostroem C."/>
            <person name="Chovatia M."/>
            <person name="Grimwood J."/>
            <person name="Jenkins J.W."/>
            <person name="Jueterbock A."/>
            <person name="Mraz A."/>
            <person name="Stam W.T."/>
            <person name="Tice H."/>
            <person name="Bornberg-Bauer E."/>
            <person name="Green P.J."/>
            <person name="Pearson G.A."/>
            <person name="Procaccini G."/>
            <person name="Duarte C.M."/>
            <person name="Schmutz J."/>
            <person name="Reusch T.B.H."/>
            <person name="Van de Peer Y."/>
        </authorList>
    </citation>
    <scope>NUCLEOTIDE SEQUENCE [LARGE SCALE GENOMIC DNA]</scope>
    <source>
        <strain evidence="3">cv. Finnish</strain>
    </source>
</reference>
<gene>
    <name evidence="2" type="ORF">ZOSMA_399G00010</name>
</gene>
<keyword evidence="3" id="KW-1185">Reference proteome</keyword>
<evidence type="ECO:0000313" key="2">
    <source>
        <dbReference type="EMBL" id="KMZ63802.1"/>
    </source>
</evidence>
<name>A0A0K9P6E8_ZOSMR</name>
<dbReference type="STRING" id="29655.A0A0K9P6E8"/>
<sequence>MGDGTAFWNFVNSWAEINRGVDPISRPPVHDRWFVDGASVPIKLPYNKSEEYILRPKAPNLKEIFFHFPSEFVAHLKETVNMENRNTGEPTISSFQPLVALVWLSITQARRFLENETVGCRLAFDNQTRF</sequence>
<dbReference type="EMBL" id="LFYR01001211">
    <property type="protein sequence ID" value="KMZ63802.1"/>
    <property type="molecule type" value="Genomic_DNA"/>
</dbReference>
<dbReference type="OrthoDB" id="1862401at2759"/>
<dbReference type="Pfam" id="PF02458">
    <property type="entry name" value="Transferase"/>
    <property type="match status" value="1"/>
</dbReference>
<dbReference type="Gene3D" id="3.30.559.10">
    <property type="entry name" value="Chloramphenicol acetyltransferase-like domain"/>
    <property type="match status" value="2"/>
</dbReference>
<proteinExistence type="predicted"/>
<dbReference type="OMA" id="NTGEPTI"/>
<dbReference type="GO" id="GO:0016740">
    <property type="term" value="F:transferase activity"/>
    <property type="evidence" value="ECO:0007669"/>
    <property type="project" value="UniProtKB-KW"/>
</dbReference>
<dbReference type="InterPro" id="IPR051283">
    <property type="entry name" value="Sec_Metabolite_Acyltrans"/>
</dbReference>
<dbReference type="PANTHER" id="PTHR31896">
    <property type="entry name" value="FAMILY REGULATORY PROTEIN, PUTATIVE (AFU_ORTHOLOGUE AFUA_3G14730)-RELATED"/>
    <property type="match status" value="1"/>
</dbReference>
<dbReference type="InterPro" id="IPR023213">
    <property type="entry name" value="CAT-like_dom_sf"/>
</dbReference>